<evidence type="ECO:0000313" key="3">
    <source>
        <dbReference type="Proteomes" id="UP000007485"/>
    </source>
</evidence>
<dbReference type="PANTHER" id="PTHR13696">
    <property type="entry name" value="P-LOOP CONTAINING NUCLEOSIDE TRIPHOSPHATE HYDROLASE"/>
    <property type="match status" value="1"/>
</dbReference>
<dbReference type="OrthoDB" id="34582at2157"/>
<dbReference type="InterPro" id="IPR002586">
    <property type="entry name" value="CobQ/CobB/MinD/ParA_Nub-bd_dom"/>
</dbReference>
<name>F0QTJ6_VULM7</name>
<evidence type="ECO:0000259" key="1">
    <source>
        <dbReference type="Pfam" id="PF01656"/>
    </source>
</evidence>
<dbReference type="CDD" id="cd02042">
    <property type="entry name" value="ParAB_family"/>
    <property type="match status" value="1"/>
</dbReference>
<dbReference type="STRING" id="985053.VMUT_1504"/>
<organism evidence="2 3">
    <name type="scientific">Vulcanisaeta moutnovskia (strain 768-28)</name>
    <dbReference type="NCBI Taxonomy" id="985053"/>
    <lineage>
        <taxon>Archaea</taxon>
        <taxon>Thermoproteota</taxon>
        <taxon>Thermoprotei</taxon>
        <taxon>Thermoproteales</taxon>
        <taxon>Thermoproteaceae</taxon>
        <taxon>Vulcanisaeta</taxon>
    </lineage>
</organism>
<dbReference type="Proteomes" id="UP000007485">
    <property type="component" value="Chromosome"/>
</dbReference>
<evidence type="ECO:0000313" key="2">
    <source>
        <dbReference type="EMBL" id="ADY01709.1"/>
    </source>
</evidence>
<dbReference type="InterPro" id="IPR050678">
    <property type="entry name" value="DNA_Partitioning_ATPase"/>
</dbReference>
<reference evidence="2 3" key="1">
    <citation type="journal article" date="2011" name="J. Bacteriol.">
        <title>Complete genome sequence of 'Vulcanisaeta moutnovskia' strain 768-28, a novel member of the hyperthermophilic crenarchaeal genus vulcanisaeta.</title>
        <authorList>
            <person name="Gumerov V.M."/>
            <person name="Mardanov A.V."/>
            <person name="Beletsky A.V."/>
            <person name="Prokofeva M.I."/>
            <person name="Bonch-Osmolovskaya E.A."/>
            <person name="Ravin N.V."/>
            <person name="Skryabin K.G."/>
        </authorList>
    </citation>
    <scope>NUCLEOTIDE SEQUENCE [LARGE SCALE GENOMIC DNA]</scope>
    <source>
        <strain evidence="2 3">768-28</strain>
    </source>
</reference>
<gene>
    <name evidence="2" type="ordered locus">VMUT_1504</name>
</gene>
<dbReference type="eggNOG" id="arCOG00586">
    <property type="taxonomic scope" value="Archaea"/>
</dbReference>
<feature type="domain" description="CobQ/CobB/MinD/ParA nucleotide binding" evidence="1">
    <location>
        <begin position="5"/>
        <end position="191"/>
    </location>
</feature>
<proteinExistence type="predicted"/>
<dbReference type="Gene3D" id="3.40.50.300">
    <property type="entry name" value="P-loop containing nucleotide triphosphate hydrolases"/>
    <property type="match status" value="1"/>
</dbReference>
<keyword evidence="3" id="KW-1185">Reference proteome</keyword>
<sequence>MLTVLFLSQKGGVGKTLIITSLATALAMRGYRTWLIDLDPNATASKVLGANNPSNVNGSLTYLMGVARTVKVSTAFIEDGNISSIRIIPPGTSPVANPYGALPSASVLSSRLSSLIRGIGSYRARPNFILIDTPALSPALSPGLTTALISNTEVITLVATDEPGGMGWLGNMLEYASAIGPGRESIIILNRLSSIKGGLDIGVKNVIKILRNSAIEAAWRLGSIPYLIKDPGLSQFRRAIDELTALLERLNAERVWARP</sequence>
<dbReference type="EMBL" id="CP002529">
    <property type="protein sequence ID" value="ADY01709.1"/>
    <property type="molecule type" value="Genomic_DNA"/>
</dbReference>
<accession>F0QTJ6</accession>
<dbReference type="PANTHER" id="PTHR13696:SF52">
    <property type="entry name" value="PARA FAMILY PROTEIN CT_582"/>
    <property type="match status" value="1"/>
</dbReference>
<dbReference type="KEGG" id="vmo:VMUT_1504"/>
<dbReference type="HOGENOM" id="CLU_1072080_0_0_2"/>
<dbReference type="InterPro" id="IPR027417">
    <property type="entry name" value="P-loop_NTPase"/>
</dbReference>
<dbReference type="Pfam" id="PF01656">
    <property type="entry name" value="CbiA"/>
    <property type="match status" value="1"/>
</dbReference>
<dbReference type="AlphaFoldDB" id="F0QTJ6"/>
<dbReference type="GeneID" id="10289156"/>
<protein>
    <recommendedName>
        <fullName evidence="1">CobQ/CobB/MinD/ParA nucleotide binding domain-containing protein</fullName>
    </recommendedName>
</protein>
<dbReference type="RefSeq" id="WP_013604871.1">
    <property type="nucleotide sequence ID" value="NC_015151.1"/>
</dbReference>
<dbReference type="SUPFAM" id="SSF52540">
    <property type="entry name" value="P-loop containing nucleoside triphosphate hydrolases"/>
    <property type="match status" value="1"/>
</dbReference>